<dbReference type="STRING" id="644284.Arch_1720"/>
<proteinExistence type="predicted"/>
<sequence length="279" mass="32574">MANIFRRYDWHGTPQAFCKALRQKRIKSLGHRWYSLEYPSEPYRTACKHGFLIGCLTALRHHNIWVPEHREIHFIARRSTPKVDLPGACVHRAMLRSDYAWHTPPAQADKLIVPLADALEQALHYHDAETGLILVESMLNLKKIDCEAADYFISRVQTEKQTVLKRYITNSQSGSETRMRNFLISKRYKVQAQVYIEGVGRVDLLVGNSLIIECDSTAFHSQPLQVAQDRMRVIEAKKRGYETLRFSYQQIWHSWEETQQFLCSYLKQGHHLKQPKRLG</sequence>
<dbReference type="EMBL" id="CP002045">
    <property type="protein sequence ID" value="ADH93402.1"/>
    <property type="molecule type" value="Genomic_DNA"/>
</dbReference>
<dbReference type="KEGG" id="ahe:Arch_1720"/>
<dbReference type="AlphaFoldDB" id="D7BL72"/>
<gene>
    <name evidence="1" type="ordered locus">Arch_1720</name>
</gene>
<reference evidence="1 2" key="1">
    <citation type="journal article" date="2010" name="Stand. Genomic Sci.">
        <title>Complete genome sequence of Arcanobacterium haemolyticum type strain (11018).</title>
        <authorList>
            <person name="Yasawong M."/>
            <person name="Teshima H."/>
            <person name="Lapidus A."/>
            <person name="Nolan M."/>
            <person name="Lucas S."/>
            <person name="Glavina Del Rio T."/>
            <person name="Tice H."/>
            <person name="Cheng J."/>
            <person name="Bruce D."/>
            <person name="Detter C."/>
            <person name="Tapia R."/>
            <person name="Han C."/>
            <person name="Goodwin L."/>
            <person name="Pitluck S."/>
            <person name="Liolios K."/>
            <person name="Ivanova N."/>
            <person name="Mavromatis K."/>
            <person name="Mikhailova N."/>
            <person name="Pati A."/>
            <person name="Chen A."/>
            <person name="Palaniappan K."/>
            <person name="Land M."/>
            <person name="Hauser L."/>
            <person name="Chang Y."/>
            <person name="Jeffries C."/>
            <person name="Rohde M."/>
            <person name="Sikorski J."/>
            <person name="Pukall R."/>
            <person name="Goker M."/>
            <person name="Woyke T."/>
            <person name="Bristow J."/>
            <person name="Eisen J."/>
            <person name="Markowitz V."/>
            <person name="Hugenholtz P."/>
            <person name="Kyrpides N."/>
            <person name="Klenk H."/>
        </authorList>
    </citation>
    <scope>NUCLEOTIDE SEQUENCE [LARGE SCALE GENOMIC DNA]</scope>
    <source>
        <strain evidence="2">ATCC 9345 / DSM 20595 / CCUG 17215 / LMG 16163 / NBRC 15585 / NCTC 8452 / 11018</strain>
    </source>
</reference>
<dbReference type="Gene3D" id="3.40.960.10">
    <property type="entry name" value="VSR Endonuclease"/>
    <property type="match status" value="1"/>
</dbReference>
<accession>D7BL72</accession>
<keyword evidence="2" id="KW-1185">Reference proteome</keyword>
<evidence type="ECO:0000313" key="1">
    <source>
        <dbReference type="EMBL" id="ADH93402.1"/>
    </source>
</evidence>
<dbReference type="eggNOG" id="COG2852">
    <property type="taxonomic scope" value="Bacteria"/>
</dbReference>
<dbReference type="Proteomes" id="UP000000376">
    <property type="component" value="Chromosome"/>
</dbReference>
<dbReference type="HOGENOM" id="CLU_073055_1_0_11"/>
<evidence type="ECO:0000313" key="2">
    <source>
        <dbReference type="Proteomes" id="UP000000376"/>
    </source>
</evidence>
<protein>
    <recommendedName>
        <fullName evidence="3">DUF559 domain-containing protein</fullName>
    </recommendedName>
</protein>
<name>D7BL72_ARCHD</name>
<evidence type="ECO:0008006" key="3">
    <source>
        <dbReference type="Google" id="ProtNLM"/>
    </source>
</evidence>
<organism evidence="1 2">
    <name type="scientific">Arcanobacterium haemolyticum (strain ATCC 9345 / DSM 20595 / CCM 5947 / CCUG 17215 / LMG 16163 / NBRC 15585 / NCTC 8452 / 11018)</name>
    <dbReference type="NCBI Taxonomy" id="644284"/>
    <lineage>
        <taxon>Bacteria</taxon>
        <taxon>Bacillati</taxon>
        <taxon>Actinomycetota</taxon>
        <taxon>Actinomycetes</taxon>
        <taxon>Actinomycetales</taxon>
        <taxon>Actinomycetaceae</taxon>
        <taxon>Arcanobacterium</taxon>
    </lineage>
</organism>